<gene>
    <name evidence="4" type="ORF">GMARGA_LOCUS28923</name>
</gene>
<evidence type="ECO:0000256" key="1">
    <source>
        <dbReference type="PROSITE-ProRule" id="PRU00285"/>
    </source>
</evidence>
<dbReference type="PROSITE" id="PS01031">
    <property type="entry name" value="SHSP"/>
    <property type="match status" value="1"/>
</dbReference>
<dbReference type="EMBL" id="CAJVQB010037937">
    <property type="protein sequence ID" value="CAG8825737.1"/>
    <property type="molecule type" value="Genomic_DNA"/>
</dbReference>
<evidence type="ECO:0000256" key="2">
    <source>
        <dbReference type="RuleBase" id="RU003616"/>
    </source>
</evidence>
<dbReference type="InterPro" id="IPR002068">
    <property type="entry name" value="A-crystallin/Hsp20_dom"/>
</dbReference>
<evidence type="ECO:0000313" key="5">
    <source>
        <dbReference type="Proteomes" id="UP000789901"/>
    </source>
</evidence>
<feature type="domain" description="SHSP" evidence="3">
    <location>
        <begin position="1"/>
        <end position="94"/>
    </location>
</feature>
<accession>A0ABN7WBC5</accession>
<evidence type="ECO:0000313" key="4">
    <source>
        <dbReference type="EMBL" id="CAG8825737.1"/>
    </source>
</evidence>
<organism evidence="4 5">
    <name type="scientific">Gigaspora margarita</name>
    <dbReference type="NCBI Taxonomy" id="4874"/>
    <lineage>
        <taxon>Eukaryota</taxon>
        <taxon>Fungi</taxon>
        <taxon>Fungi incertae sedis</taxon>
        <taxon>Mucoromycota</taxon>
        <taxon>Glomeromycotina</taxon>
        <taxon>Glomeromycetes</taxon>
        <taxon>Diversisporales</taxon>
        <taxon>Gigasporaceae</taxon>
        <taxon>Gigaspora</taxon>
    </lineage>
</organism>
<sequence>EKEMSMLCLNEPVPVDRSLSHSNRNNWFPPLDLHESEKEFVVRKYTRRYGSFTRAISLPRNVKVNDIIAKFENGILEVKLPKDEKSAGRKITIQ</sequence>
<comment type="caution">
    <text evidence="4">The sequence shown here is derived from an EMBL/GenBank/DDBJ whole genome shotgun (WGS) entry which is preliminary data.</text>
</comment>
<keyword evidence="5" id="KW-1185">Reference proteome</keyword>
<dbReference type="Gene3D" id="2.60.40.790">
    <property type="match status" value="1"/>
</dbReference>
<comment type="similarity">
    <text evidence="1 2">Belongs to the small heat shock protein (HSP20) family.</text>
</comment>
<dbReference type="CDD" id="cd06464">
    <property type="entry name" value="ACD_sHsps-like"/>
    <property type="match status" value="1"/>
</dbReference>
<dbReference type="Proteomes" id="UP000789901">
    <property type="component" value="Unassembled WGS sequence"/>
</dbReference>
<dbReference type="Pfam" id="PF00011">
    <property type="entry name" value="HSP20"/>
    <property type="match status" value="1"/>
</dbReference>
<protein>
    <submittedName>
        <fullName evidence="4">34851_t:CDS:1</fullName>
    </submittedName>
</protein>
<reference evidence="4 5" key="1">
    <citation type="submission" date="2021-06" db="EMBL/GenBank/DDBJ databases">
        <authorList>
            <person name="Kallberg Y."/>
            <person name="Tangrot J."/>
            <person name="Rosling A."/>
        </authorList>
    </citation>
    <scope>NUCLEOTIDE SEQUENCE [LARGE SCALE GENOMIC DNA]</scope>
    <source>
        <strain evidence="4 5">120-4 pot B 10/14</strain>
    </source>
</reference>
<feature type="non-terminal residue" evidence="4">
    <location>
        <position position="1"/>
    </location>
</feature>
<evidence type="ECO:0000259" key="3">
    <source>
        <dbReference type="PROSITE" id="PS01031"/>
    </source>
</evidence>
<dbReference type="SUPFAM" id="SSF49764">
    <property type="entry name" value="HSP20-like chaperones"/>
    <property type="match status" value="1"/>
</dbReference>
<dbReference type="InterPro" id="IPR008978">
    <property type="entry name" value="HSP20-like_chaperone"/>
</dbReference>
<name>A0ABN7WBC5_GIGMA</name>
<proteinExistence type="inferred from homology"/>